<dbReference type="HOGENOM" id="CLU_004416_5_2_1"/>
<dbReference type="Proteomes" id="UP000014760">
    <property type="component" value="Unassembled WGS sequence"/>
</dbReference>
<evidence type="ECO:0008006" key="4">
    <source>
        <dbReference type="Google" id="ProtNLM"/>
    </source>
</evidence>
<dbReference type="EnsemblMetazoa" id="CapteT23500">
    <property type="protein sequence ID" value="CapteP23500"/>
    <property type="gene ID" value="CapteG23500"/>
</dbReference>
<accession>R7VCF7</accession>
<gene>
    <name evidence="1" type="ORF">CAPTEDRAFT_23500</name>
</gene>
<proteinExistence type="predicted"/>
<dbReference type="EMBL" id="AMQN01017547">
    <property type="status" value="NOT_ANNOTATED_CDS"/>
    <property type="molecule type" value="Genomic_DNA"/>
</dbReference>
<protein>
    <recommendedName>
        <fullName evidence="4">Transposase domain-containing protein</fullName>
    </recommendedName>
</protein>
<feature type="non-terminal residue" evidence="1">
    <location>
        <position position="428"/>
    </location>
</feature>
<dbReference type="PANTHER" id="PTHR33053">
    <property type="entry name" value="PROTEIN, PUTATIVE-RELATED"/>
    <property type="match status" value="1"/>
</dbReference>
<reference evidence="3" key="1">
    <citation type="submission" date="2012-12" db="EMBL/GenBank/DDBJ databases">
        <authorList>
            <person name="Hellsten U."/>
            <person name="Grimwood J."/>
            <person name="Chapman J.A."/>
            <person name="Shapiro H."/>
            <person name="Aerts A."/>
            <person name="Otillar R.P."/>
            <person name="Terry A.Y."/>
            <person name="Boore J.L."/>
            <person name="Simakov O."/>
            <person name="Marletaz F."/>
            <person name="Cho S.-J."/>
            <person name="Edsinger-Gonzales E."/>
            <person name="Havlak P."/>
            <person name="Kuo D.-H."/>
            <person name="Larsson T."/>
            <person name="Lv J."/>
            <person name="Arendt D."/>
            <person name="Savage R."/>
            <person name="Osoegawa K."/>
            <person name="de Jong P."/>
            <person name="Lindberg D.R."/>
            <person name="Seaver E.C."/>
            <person name="Weisblat D.A."/>
            <person name="Putnam N.H."/>
            <person name="Grigoriev I.V."/>
            <person name="Rokhsar D.S."/>
        </authorList>
    </citation>
    <scope>NUCLEOTIDE SEQUENCE</scope>
    <source>
        <strain evidence="3">I ESC-2004</strain>
    </source>
</reference>
<dbReference type="OMA" id="LEMAYSP"/>
<reference evidence="1 3" key="2">
    <citation type="journal article" date="2013" name="Nature">
        <title>Insights into bilaterian evolution from three spiralian genomes.</title>
        <authorList>
            <person name="Simakov O."/>
            <person name="Marletaz F."/>
            <person name="Cho S.J."/>
            <person name="Edsinger-Gonzales E."/>
            <person name="Havlak P."/>
            <person name="Hellsten U."/>
            <person name="Kuo D.H."/>
            <person name="Larsson T."/>
            <person name="Lv J."/>
            <person name="Arendt D."/>
            <person name="Savage R."/>
            <person name="Osoegawa K."/>
            <person name="de Jong P."/>
            <person name="Grimwood J."/>
            <person name="Chapman J.A."/>
            <person name="Shapiro H."/>
            <person name="Aerts A."/>
            <person name="Otillar R.P."/>
            <person name="Terry A.Y."/>
            <person name="Boore J.L."/>
            <person name="Grigoriev I.V."/>
            <person name="Lindberg D.R."/>
            <person name="Seaver E.C."/>
            <person name="Weisblat D.A."/>
            <person name="Putnam N.H."/>
            <person name="Rokhsar D.S."/>
        </authorList>
    </citation>
    <scope>NUCLEOTIDE SEQUENCE</scope>
    <source>
        <strain evidence="1 3">I ESC-2004</strain>
    </source>
</reference>
<keyword evidence="3" id="KW-1185">Reference proteome</keyword>
<feature type="non-terminal residue" evidence="1">
    <location>
        <position position="1"/>
    </location>
</feature>
<evidence type="ECO:0000313" key="2">
    <source>
        <dbReference type="EnsemblMetazoa" id="CapteP23500"/>
    </source>
</evidence>
<dbReference type="EMBL" id="KB293238">
    <property type="protein sequence ID" value="ELU16222.1"/>
    <property type="molecule type" value="Genomic_DNA"/>
</dbReference>
<sequence length="428" mass="48348">SLAEALLTWYTLFSVTSNAMDGLLKILKNHGHDDLPATVRTLRKTPRSVPITKKSGMEYVYLGIQTQLKKILNGVTPPDRPMLLSFNVDGLPLFSSSNRCLWPVLCATPIQGALKVFPVALTYGRSKPLDLDFLTDTLSELASLVRDGFEISGRRIAIAIKCVVCDAPAKALVKSTKLCSGYWGCDKCTQKVAWLGRVVYPHLNSPLRTDESFRWQDQPEHHHGQSVFLDVDINMVTQFPIDYMHQVCLGVMRRLILLWIRGDRRVRISAAQTSAISDRLVSLVSSIPSIFARKPRPLSDVDRWKATEFRQFLLYTGPVVLRGILRDDLFQHFLSFSVAISILVNPNSVEQFDYAKGLLKYFVSRGKDLYGGEFCVYNVHSMLHITDEAQKYGSLDECSAFPFENFLFQLKKLVRSGRNPMAQIVNRL</sequence>
<evidence type="ECO:0000313" key="1">
    <source>
        <dbReference type="EMBL" id="ELU16222.1"/>
    </source>
</evidence>
<dbReference type="AlphaFoldDB" id="R7VCF7"/>
<dbReference type="OrthoDB" id="10036512at2759"/>
<reference evidence="2" key="3">
    <citation type="submission" date="2015-06" db="UniProtKB">
        <authorList>
            <consortium name="EnsemblMetazoa"/>
        </authorList>
    </citation>
    <scope>IDENTIFICATION</scope>
</reference>
<dbReference type="STRING" id="283909.R7VCF7"/>
<name>R7VCF7_CAPTE</name>
<evidence type="ECO:0000313" key="3">
    <source>
        <dbReference type="Proteomes" id="UP000014760"/>
    </source>
</evidence>
<organism evidence="1">
    <name type="scientific">Capitella teleta</name>
    <name type="common">Polychaete worm</name>
    <dbReference type="NCBI Taxonomy" id="283909"/>
    <lineage>
        <taxon>Eukaryota</taxon>
        <taxon>Metazoa</taxon>
        <taxon>Spiralia</taxon>
        <taxon>Lophotrochozoa</taxon>
        <taxon>Annelida</taxon>
        <taxon>Polychaeta</taxon>
        <taxon>Sedentaria</taxon>
        <taxon>Scolecida</taxon>
        <taxon>Capitellidae</taxon>
        <taxon>Capitella</taxon>
    </lineage>
</organism>